<dbReference type="AlphaFoldDB" id="A0AAV5TWW6"/>
<sequence length="90" mass="9804">LSVMFSSLLISGSSKVINRPDAVPSEGGRPIDLYNAAECFKMCDDFGKINVKRVCEIMCSLEFSSAIPIVALPRTRKAIDRDNPPAGIPY</sequence>
<dbReference type="Proteomes" id="UP001432027">
    <property type="component" value="Unassembled WGS sequence"/>
</dbReference>
<accession>A0AAV5TWW6</accession>
<reference evidence="1" key="1">
    <citation type="submission" date="2023-10" db="EMBL/GenBank/DDBJ databases">
        <title>Genome assembly of Pristionchus species.</title>
        <authorList>
            <person name="Yoshida K."/>
            <person name="Sommer R.J."/>
        </authorList>
    </citation>
    <scope>NUCLEOTIDE SEQUENCE</scope>
    <source>
        <strain evidence="1">RS0144</strain>
    </source>
</reference>
<organism evidence="1 2">
    <name type="scientific">Pristionchus entomophagus</name>
    <dbReference type="NCBI Taxonomy" id="358040"/>
    <lineage>
        <taxon>Eukaryota</taxon>
        <taxon>Metazoa</taxon>
        <taxon>Ecdysozoa</taxon>
        <taxon>Nematoda</taxon>
        <taxon>Chromadorea</taxon>
        <taxon>Rhabditida</taxon>
        <taxon>Rhabditina</taxon>
        <taxon>Diplogasteromorpha</taxon>
        <taxon>Diplogasteroidea</taxon>
        <taxon>Neodiplogasteridae</taxon>
        <taxon>Pristionchus</taxon>
    </lineage>
</organism>
<keyword evidence="2" id="KW-1185">Reference proteome</keyword>
<evidence type="ECO:0000313" key="2">
    <source>
        <dbReference type="Proteomes" id="UP001432027"/>
    </source>
</evidence>
<feature type="non-terminal residue" evidence="1">
    <location>
        <position position="1"/>
    </location>
</feature>
<name>A0AAV5TWW6_9BILA</name>
<protein>
    <recommendedName>
        <fullName evidence="3">Ion channel</fullName>
    </recommendedName>
</protein>
<proteinExistence type="predicted"/>
<evidence type="ECO:0000313" key="1">
    <source>
        <dbReference type="EMBL" id="GMS98862.1"/>
    </source>
</evidence>
<dbReference type="EMBL" id="BTSX01000005">
    <property type="protein sequence ID" value="GMS98862.1"/>
    <property type="molecule type" value="Genomic_DNA"/>
</dbReference>
<evidence type="ECO:0008006" key="3">
    <source>
        <dbReference type="Google" id="ProtNLM"/>
    </source>
</evidence>
<gene>
    <name evidence="1" type="ORF">PENTCL1PPCAC_21037</name>
</gene>
<comment type="caution">
    <text evidence="1">The sequence shown here is derived from an EMBL/GenBank/DDBJ whole genome shotgun (WGS) entry which is preliminary data.</text>
</comment>